<name>A0AAV7U6V1_PLEWA</name>
<sequence length="98" mass="11133">GAGSFRDVVSLLIVYCLHPMKWDTPSMRTWNSSMSCLCTHIVTDEYGWKAKLTHMEHTWAKQSPENQIGIQIALLQETHLIHYTDSAIGTEWAACRLA</sequence>
<comment type="caution">
    <text evidence="1">The sequence shown here is derived from an EMBL/GenBank/DDBJ whole genome shotgun (WGS) entry which is preliminary data.</text>
</comment>
<feature type="non-terminal residue" evidence="1">
    <location>
        <position position="98"/>
    </location>
</feature>
<dbReference type="AlphaFoldDB" id="A0AAV7U6V1"/>
<evidence type="ECO:0000313" key="1">
    <source>
        <dbReference type="EMBL" id="KAJ1184638.1"/>
    </source>
</evidence>
<reference evidence="1" key="1">
    <citation type="journal article" date="2022" name="bioRxiv">
        <title>Sequencing and chromosome-scale assembly of the giantPleurodeles waltlgenome.</title>
        <authorList>
            <person name="Brown T."/>
            <person name="Elewa A."/>
            <person name="Iarovenko S."/>
            <person name="Subramanian E."/>
            <person name="Araus A.J."/>
            <person name="Petzold A."/>
            <person name="Susuki M."/>
            <person name="Suzuki K.-i.T."/>
            <person name="Hayashi T."/>
            <person name="Toyoda A."/>
            <person name="Oliveira C."/>
            <person name="Osipova E."/>
            <person name="Leigh N.D."/>
            <person name="Simon A."/>
            <person name="Yun M.H."/>
        </authorList>
    </citation>
    <scope>NUCLEOTIDE SEQUENCE</scope>
    <source>
        <strain evidence="1">20211129_DDA</strain>
        <tissue evidence="1">Liver</tissue>
    </source>
</reference>
<proteinExistence type="predicted"/>
<keyword evidence="2" id="KW-1185">Reference proteome</keyword>
<organism evidence="1 2">
    <name type="scientific">Pleurodeles waltl</name>
    <name type="common">Iberian ribbed newt</name>
    <dbReference type="NCBI Taxonomy" id="8319"/>
    <lineage>
        <taxon>Eukaryota</taxon>
        <taxon>Metazoa</taxon>
        <taxon>Chordata</taxon>
        <taxon>Craniata</taxon>
        <taxon>Vertebrata</taxon>
        <taxon>Euteleostomi</taxon>
        <taxon>Amphibia</taxon>
        <taxon>Batrachia</taxon>
        <taxon>Caudata</taxon>
        <taxon>Salamandroidea</taxon>
        <taxon>Salamandridae</taxon>
        <taxon>Pleurodelinae</taxon>
        <taxon>Pleurodeles</taxon>
    </lineage>
</organism>
<feature type="non-terminal residue" evidence="1">
    <location>
        <position position="1"/>
    </location>
</feature>
<gene>
    <name evidence="1" type="ORF">NDU88_001441</name>
</gene>
<accession>A0AAV7U6V1</accession>
<dbReference type="EMBL" id="JANPWB010000005">
    <property type="protein sequence ID" value="KAJ1184638.1"/>
    <property type="molecule type" value="Genomic_DNA"/>
</dbReference>
<protein>
    <submittedName>
        <fullName evidence="1">Uncharacterized protein</fullName>
    </submittedName>
</protein>
<dbReference type="Proteomes" id="UP001066276">
    <property type="component" value="Chromosome 3_1"/>
</dbReference>
<evidence type="ECO:0000313" key="2">
    <source>
        <dbReference type="Proteomes" id="UP001066276"/>
    </source>
</evidence>